<feature type="transmembrane region" description="Helical" evidence="10">
    <location>
        <begin position="248"/>
        <end position="271"/>
    </location>
</feature>
<dbReference type="InterPro" id="IPR000276">
    <property type="entry name" value="GPCR_Rhodpsn"/>
</dbReference>
<proteinExistence type="predicted"/>
<dbReference type="Proteomes" id="UP000749559">
    <property type="component" value="Unassembled WGS sequence"/>
</dbReference>
<dbReference type="GO" id="GO:0004930">
    <property type="term" value="F:G protein-coupled receptor activity"/>
    <property type="evidence" value="ECO:0007669"/>
    <property type="project" value="UniProtKB-KW"/>
</dbReference>
<keyword evidence="12" id="KW-1185">Reference proteome</keyword>
<evidence type="ECO:0000256" key="5">
    <source>
        <dbReference type="ARBA" id="ARBA00023040"/>
    </source>
</evidence>
<dbReference type="PANTHER" id="PTHR24248">
    <property type="entry name" value="ADRENERGIC RECEPTOR-RELATED G-PROTEIN COUPLED RECEPTOR"/>
    <property type="match status" value="1"/>
</dbReference>
<dbReference type="Pfam" id="PF00001">
    <property type="entry name" value="7tm_1"/>
    <property type="match status" value="1"/>
</dbReference>
<keyword evidence="3 10" id="KW-0812">Transmembrane</keyword>
<evidence type="ECO:0000313" key="11">
    <source>
        <dbReference type="EMBL" id="CAH1789861.1"/>
    </source>
</evidence>
<comment type="subcellular location">
    <subcellularLocation>
        <location evidence="1">Cell membrane</location>
        <topology evidence="1">Multi-pass membrane protein</topology>
    </subcellularLocation>
</comment>
<evidence type="ECO:0000256" key="10">
    <source>
        <dbReference type="SAM" id="Phobius"/>
    </source>
</evidence>
<dbReference type="Gene3D" id="1.20.1070.10">
    <property type="entry name" value="Rhodopsin 7-helix transmembrane proteins"/>
    <property type="match status" value="1"/>
</dbReference>
<evidence type="ECO:0000256" key="8">
    <source>
        <dbReference type="ARBA" id="ARBA00023224"/>
    </source>
</evidence>
<feature type="region of interest" description="Disordered" evidence="9">
    <location>
        <begin position="111"/>
        <end position="170"/>
    </location>
</feature>
<feature type="transmembrane region" description="Helical" evidence="10">
    <location>
        <begin position="12"/>
        <end position="32"/>
    </location>
</feature>
<evidence type="ECO:0000256" key="9">
    <source>
        <dbReference type="SAM" id="MobiDB-lite"/>
    </source>
</evidence>
<protein>
    <submittedName>
        <fullName evidence="11">Uncharacterized protein</fullName>
    </submittedName>
</protein>
<feature type="compositionally biased region" description="Polar residues" evidence="9">
    <location>
        <begin position="144"/>
        <end position="159"/>
    </location>
</feature>
<keyword evidence="2" id="KW-1003">Cell membrane</keyword>
<dbReference type="PROSITE" id="PS50262">
    <property type="entry name" value="G_PROTEIN_RECEP_F1_2"/>
    <property type="match status" value="1"/>
</dbReference>
<keyword evidence="5" id="KW-0297">G-protein coupled receptor</keyword>
<dbReference type="AlphaFoldDB" id="A0A8J1TTQ0"/>
<reference evidence="11" key="1">
    <citation type="submission" date="2022-03" db="EMBL/GenBank/DDBJ databases">
        <authorList>
            <person name="Martin C."/>
        </authorList>
    </citation>
    <scope>NUCLEOTIDE SEQUENCE</scope>
</reference>
<dbReference type="GO" id="GO:0005886">
    <property type="term" value="C:plasma membrane"/>
    <property type="evidence" value="ECO:0007669"/>
    <property type="project" value="UniProtKB-SubCell"/>
</dbReference>
<evidence type="ECO:0000256" key="7">
    <source>
        <dbReference type="ARBA" id="ARBA00023170"/>
    </source>
</evidence>
<dbReference type="SUPFAM" id="SSF81321">
    <property type="entry name" value="Family A G protein-coupled receptor-like"/>
    <property type="match status" value="1"/>
</dbReference>
<evidence type="ECO:0000256" key="2">
    <source>
        <dbReference type="ARBA" id="ARBA00022475"/>
    </source>
</evidence>
<dbReference type="InterPro" id="IPR017452">
    <property type="entry name" value="GPCR_Rhodpsn_7TM"/>
</dbReference>
<name>A0A8J1TTQ0_OWEFU</name>
<comment type="caution">
    <text evidence="11">The sequence shown here is derived from an EMBL/GenBank/DDBJ whole genome shotgun (WGS) entry which is preliminary data.</text>
</comment>
<evidence type="ECO:0000256" key="4">
    <source>
        <dbReference type="ARBA" id="ARBA00022989"/>
    </source>
</evidence>
<dbReference type="EMBL" id="CAIIXF020000007">
    <property type="protein sequence ID" value="CAH1789861.1"/>
    <property type="molecule type" value="Genomic_DNA"/>
</dbReference>
<evidence type="ECO:0000313" key="12">
    <source>
        <dbReference type="Proteomes" id="UP000749559"/>
    </source>
</evidence>
<feature type="transmembrane region" description="Helical" evidence="10">
    <location>
        <begin position="219"/>
        <end position="242"/>
    </location>
</feature>
<keyword evidence="4 10" id="KW-1133">Transmembrane helix</keyword>
<feature type="transmembrane region" description="Helical" evidence="10">
    <location>
        <begin position="52"/>
        <end position="71"/>
    </location>
</feature>
<keyword evidence="7" id="KW-0675">Receptor</keyword>
<keyword evidence="8" id="KW-0807">Transducer</keyword>
<evidence type="ECO:0000256" key="6">
    <source>
        <dbReference type="ARBA" id="ARBA00023136"/>
    </source>
</evidence>
<accession>A0A8J1TTQ0</accession>
<sequence>MITTKVFTNSFARRLILMTWLCWGLFSLFIFIQPREYQDMGCHFGNRQINPYFFMIVSIIVYIHVIVLIVLQMSTFKTMRKYFAQLQQHGLIPTRTPLVINVMSRSTKVATAQSDVNKPQGHPVMIEPQPGCSRNIKEEDPTMDGSSLSDALSKETSLSVEERAQRKTSSKMNQALRVTDLFSSIKKNKIRSEAAKAKQNENKLYKAWIKRVSLLIKKISIMLILFLVCYIPFFVVVPIQIFNDNFPANIIPTAAIFYLLNSLTNIIVYATTSDDYRNAFKSIFTCRN</sequence>
<gene>
    <name evidence="11" type="ORF">OFUS_LOCUS15148</name>
</gene>
<evidence type="ECO:0000256" key="3">
    <source>
        <dbReference type="ARBA" id="ARBA00022692"/>
    </source>
</evidence>
<keyword evidence="6 10" id="KW-0472">Membrane</keyword>
<evidence type="ECO:0000256" key="1">
    <source>
        <dbReference type="ARBA" id="ARBA00004651"/>
    </source>
</evidence>
<organism evidence="11 12">
    <name type="scientific">Owenia fusiformis</name>
    <name type="common">Polychaete worm</name>
    <dbReference type="NCBI Taxonomy" id="6347"/>
    <lineage>
        <taxon>Eukaryota</taxon>
        <taxon>Metazoa</taxon>
        <taxon>Spiralia</taxon>
        <taxon>Lophotrochozoa</taxon>
        <taxon>Annelida</taxon>
        <taxon>Polychaeta</taxon>
        <taxon>Sedentaria</taxon>
        <taxon>Canalipalpata</taxon>
        <taxon>Sabellida</taxon>
        <taxon>Oweniida</taxon>
        <taxon>Oweniidae</taxon>
        <taxon>Owenia</taxon>
    </lineage>
</organism>